<protein>
    <submittedName>
        <fullName evidence="1">Uncharacterized protein</fullName>
    </submittedName>
</protein>
<dbReference type="EMBL" id="CM056741">
    <property type="protein sequence ID" value="KAJ8688130.1"/>
    <property type="molecule type" value="Genomic_DNA"/>
</dbReference>
<evidence type="ECO:0000313" key="1">
    <source>
        <dbReference type="EMBL" id="KAJ8688130.1"/>
    </source>
</evidence>
<evidence type="ECO:0000313" key="2">
    <source>
        <dbReference type="Proteomes" id="UP001239111"/>
    </source>
</evidence>
<gene>
    <name evidence="1" type="ORF">QAD02_023925</name>
</gene>
<keyword evidence="2" id="KW-1185">Reference proteome</keyword>
<comment type="caution">
    <text evidence="1">The sequence shown here is derived from an EMBL/GenBank/DDBJ whole genome shotgun (WGS) entry which is preliminary data.</text>
</comment>
<dbReference type="Proteomes" id="UP001239111">
    <property type="component" value="Chromosome 1"/>
</dbReference>
<name>A0ACC2PXJ6_9HYME</name>
<organism evidence="1 2">
    <name type="scientific">Eretmocerus hayati</name>
    <dbReference type="NCBI Taxonomy" id="131215"/>
    <lineage>
        <taxon>Eukaryota</taxon>
        <taxon>Metazoa</taxon>
        <taxon>Ecdysozoa</taxon>
        <taxon>Arthropoda</taxon>
        <taxon>Hexapoda</taxon>
        <taxon>Insecta</taxon>
        <taxon>Pterygota</taxon>
        <taxon>Neoptera</taxon>
        <taxon>Endopterygota</taxon>
        <taxon>Hymenoptera</taxon>
        <taxon>Apocrita</taxon>
        <taxon>Proctotrupomorpha</taxon>
        <taxon>Chalcidoidea</taxon>
        <taxon>Aphelinidae</taxon>
        <taxon>Aphelininae</taxon>
        <taxon>Eretmocerus</taxon>
    </lineage>
</organism>
<accession>A0ACC2PXJ6</accession>
<sequence length="286" mass="31516">MGSNPVHYPGDYEISQHLNEIANNREDRPQQQQRGRGRGSSSSRARNQYQAGRSEQHRAKTGAATQASIAKALKENLGAGIGLENVQGRLQLAKADLAIALPITSRGIGMGLCQMLFSLQAATLGQVPDIYGLYRAGLALYEAKLQRSKRHAKGTLRLTNYYRDVDEVQLQSLASGVSSCIEPIRQVVNAVGHFEHRNCVYRPAMMANLTNALGARYPQPGNILLSNLRWTVEALSDPTTPELYRAAFIENNSIPGAIYENNLLTNPARRTKNYVETHVLNASNFE</sequence>
<proteinExistence type="predicted"/>
<reference evidence="1" key="1">
    <citation type="submission" date="2023-04" db="EMBL/GenBank/DDBJ databases">
        <title>A chromosome-level genome assembly of the parasitoid wasp Eretmocerus hayati.</title>
        <authorList>
            <person name="Zhong Y."/>
            <person name="Liu S."/>
            <person name="Liu Y."/>
        </authorList>
    </citation>
    <scope>NUCLEOTIDE SEQUENCE</scope>
    <source>
        <strain evidence="1">ZJU_SS_LIU_2023</strain>
    </source>
</reference>